<dbReference type="OrthoDB" id="565316at2"/>
<sequence>MRSLITRLGRPRSARPVPSLPPPVPEGGLRIGVCAIARNERDYLLEWVAWHRLAGFAGIHVYDNVSDDGTSEVLAALDAAGVVHRTHWPRREGVPPQRHAYQHFLENHAGRYDWVLVCDLDEFVVPRTGTVEEFIRRGLERDPSITAFALPWLVFGSGGQEEQRAGLVVERFTNCAEKPGPSVKTVVRSDAVLAMRTHVADLMWGRYADNRYESPRWSDRMPIDVVDAVDGEVLVHHYFTKSRAEWTRRRQLPKADRAAVAHRDLAMFEKYVQLPRQEDRAARMADAVRQEVRRLEQVLDASPARELVPVVHSVSRDGVIGTVEGLRPGQDCRVRVVIGDVVERVVTCDRLVDGRPAFLAATKWQEVPPTEVRVSVVGSLRSVTAPNDSRRKRRDVLATVRRVMPAAEEKIFTLSLELARTEQGMRQLAALGPATFDKYPWYGSLLEGLTALHHGDPAGREVVLAAARTHPRGCRQMAEKLAEKEVGYALDLLRDAGLSTTTLAAAAASV</sequence>
<evidence type="ECO:0000256" key="1">
    <source>
        <dbReference type="ARBA" id="ARBA00004167"/>
    </source>
</evidence>
<proteinExistence type="predicted"/>
<dbReference type="Pfam" id="PF13704">
    <property type="entry name" value="Glyco_tranf_2_4"/>
    <property type="match status" value="1"/>
</dbReference>
<dbReference type="RefSeq" id="WP_075013370.1">
    <property type="nucleotide sequence ID" value="NZ_FOWE01000004.1"/>
</dbReference>
<keyword evidence="3" id="KW-0472">Membrane</keyword>
<gene>
    <name evidence="5" type="ORF">SAMN05660359_02017</name>
</gene>
<accession>A0A1I5F9Z0</accession>
<dbReference type="InterPro" id="IPR029044">
    <property type="entry name" value="Nucleotide-diphossugar_trans"/>
</dbReference>
<dbReference type="GO" id="GO:0016757">
    <property type="term" value="F:glycosyltransferase activity"/>
    <property type="evidence" value="ECO:0007669"/>
    <property type="project" value="TreeGrafter"/>
</dbReference>
<keyword evidence="5" id="KW-0808">Transferase</keyword>
<keyword evidence="6" id="KW-1185">Reference proteome</keyword>
<reference evidence="6" key="1">
    <citation type="submission" date="2016-10" db="EMBL/GenBank/DDBJ databases">
        <authorList>
            <person name="Varghese N."/>
            <person name="Submissions S."/>
        </authorList>
    </citation>
    <scope>NUCLEOTIDE SEQUENCE [LARGE SCALE GENOMIC DNA]</scope>
    <source>
        <strain evidence="6">DSM 43161</strain>
    </source>
</reference>
<dbReference type="SUPFAM" id="SSF53448">
    <property type="entry name" value="Nucleotide-diphospho-sugar transferases"/>
    <property type="match status" value="1"/>
</dbReference>
<evidence type="ECO:0000256" key="4">
    <source>
        <dbReference type="SAM" id="MobiDB-lite"/>
    </source>
</evidence>
<dbReference type="GO" id="GO:0016020">
    <property type="term" value="C:membrane"/>
    <property type="evidence" value="ECO:0007669"/>
    <property type="project" value="UniProtKB-SubCell"/>
</dbReference>
<organism evidence="5 6">
    <name type="scientific">Geodermatophilus obscurus</name>
    <dbReference type="NCBI Taxonomy" id="1861"/>
    <lineage>
        <taxon>Bacteria</taxon>
        <taxon>Bacillati</taxon>
        <taxon>Actinomycetota</taxon>
        <taxon>Actinomycetes</taxon>
        <taxon>Geodermatophilales</taxon>
        <taxon>Geodermatophilaceae</taxon>
        <taxon>Geodermatophilus</taxon>
    </lineage>
</organism>
<protein>
    <submittedName>
        <fullName evidence="5">Glycosyl transferase family 2</fullName>
    </submittedName>
</protein>
<dbReference type="GO" id="GO:0005737">
    <property type="term" value="C:cytoplasm"/>
    <property type="evidence" value="ECO:0007669"/>
    <property type="project" value="TreeGrafter"/>
</dbReference>
<keyword evidence="2" id="KW-0812">Transmembrane</keyword>
<dbReference type="EMBL" id="FOWE01000004">
    <property type="protein sequence ID" value="SFO20449.1"/>
    <property type="molecule type" value="Genomic_DNA"/>
</dbReference>
<evidence type="ECO:0000313" key="5">
    <source>
        <dbReference type="EMBL" id="SFO20449.1"/>
    </source>
</evidence>
<dbReference type="AlphaFoldDB" id="A0A1I5F9Z0"/>
<evidence type="ECO:0000256" key="3">
    <source>
        <dbReference type="ARBA" id="ARBA00022989"/>
    </source>
</evidence>
<evidence type="ECO:0000256" key="2">
    <source>
        <dbReference type="ARBA" id="ARBA00022692"/>
    </source>
</evidence>
<name>A0A1I5F9Z0_9ACTN</name>
<evidence type="ECO:0000313" key="6">
    <source>
        <dbReference type="Proteomes" id="UP000183642"/>
    </source>
</evidence>
<dbReference type="PANTHER" id="PTHR21461:SF69">
    <property type="entry name" value="GLYCOSYLTRANSFERASE FAMILY 92 PROTEIN"/>
    <property type="match status" value="1"/>
</dbReference>
<feature type="region of interest" description="Disordered" evidence="4">
    <location>
        <begin position="1"/>
        <end position="21"/>
    </location>
</feature>
<dbReference type="PANTHER" id="PTHR21461">
    <property type="entry name" value="GLYCOSYLTRANSFERASE FAMILY 92 PROTEIN"/>
    <property type="match status" value="1"/>
</dbReference>
<keyword evidence="3" id="KW-1133">Transmembrane helix</keyword>
<comment type="subcellular location">
    <subcellularLocation>
        <location evidence="1">Membrane</location>
        <topology evidence="1">Single-pass membrane protein</topology>
    </subcellularLocation>
</comment>
<dbReference type="Proteomes" id="UP000183642">
    <property type="component" value="Unassembled WGS sequence"/>
</dbReference>